<dbReference type="Proteomes" id="UP000234681">
    <property type="component" value="Chromosome 2"/>
</dbReference>
<sequence>MRGSSTSSFYSWCRHCCDVSSMKQSVRLCFIVCHGRCLRNSTVWRKYSQGRAWLSY</sequence>
<evidence type="ECO:0000313" key="1">
    <source>
        <dbReference type="EMBL" id="EDL82244.1"/>
    </source>
</evidence>
<organism evidence="1 2">
    <name type="scientific">Rattus norvegicus</name>
    <name type="common">Rat</name>
    <dbReference type="NCBI Taxonomy" id="10116"/>
    <lineage>
        <taxon>Eukaryota</taxon>
        <taxon>Metazoa</taxon>
        <taxon>Chordata</taxon>
        <taxon>Craniata</taxon>
        <taxon>Vertebrata</taxon>
        <taxon>Euteleostomi</taxon>
        <taxon>Mammalia</taxon>
        <taxon>Eutheria</taxon>
        <taxon>Euarchontoglires</taxon>
        <taxon>Glires</taxon>
        <taxon>Rodentia</taxon>
        <taxon>Myomorpha</taxon>
        <taxon>Muroidea</taxon>
        <taxon>Muridae</taxon>
        <taxon>Murinae</taxon>
        <taxon>Rattus</taxon>
    </lineage>
</organism>
<evidence type="ECO:0000313" key="2">
    <source>
        <dbReference type="Proteomes" id="UP000234681"/>
    </source>
</evidence>
<accession>A6HVV8</accession>
<reference evidence="2" key="1">
    <citation type="submission" date="2005-09" db="EMBL/GenBank/DDBJ databases">
        <authorList>
            <person name="Mural R.J."/>
            <person name="Li P.W."/>
            <person name="Adams M.D."/>
            <person name="Amanatides P.G."/>
            <person name="Baden-Tillson H."/>
            <person name="Barnstead M."/>
            <person name="Chin S.H."/>
            <person name="Dew I."/>
            <person name="Evans C.A."/>
            <person name="Ferriera S."/>
            <person name="Flanigan M."/>
            <person name="Fosler C."/>
            <person name="Glodek A."/>
            <person name="Gu Z."/>
            <person name="Holt R.A."/>
            <person name="Jennings D."/>
            <person name="Kraft C.L."/>
            <person name="Lu F."/>
            <person name="Nguyen T."/>
            <person name="Nusskern D.R."/>
            <person name="Pfannkoch C.M."/>
            <person name="Sitter C."/>
            <person name="Sutton G.G."/>
            <person name="Venter J.C."/>
            <person name="Wang Z."/>
            <person name="Woodage T."/>
            <person name="Zheng X.H."/>
            <person name="Zhong F."/>
        </authorList>
    </citation>
    <scope>NUCLEOTIDE SEQUENCE [LARGE SCALE GENOMIC DNA]</scope>
    <source>
        <strain>BN</strain>
        <strain evidence="2">Sprague-Dawley</strain>
    </source>
</reference>
<protein>
    <submittedName>
        <fullName evidence="1">RCG28795</fullName>
    </submittedName>
</protein>
<proteinExistence type="predicted"/>
<name>A6HVV8_RAT</name>
<dbReference type="EMBL" id="CH473952">
    <property type="protein sequence ID" value="EDL82244.1"/>
    <property type="molecule type" value="Genomic_DNA"/>
</dbReference>
<gene>
    <name evidence="1" type="ORF">rCG_28795</name>
</gene>
<dbReference type="AlphaFoldDB" id="A6HVV8"/>